<evidence type="ECO:0000256" key="6">
    <source>
        <dbReference type="PROSITE-ProRule" id="PRU00489"/>
    </source>
</evidence>
<comment type="similarity">
    <text evidence="6">Belongs to the MT-A70-like family.</text>
</comment>
<dbReference type="EMBL" id="ARYC01004262">
    <property type="protein sequence ID" value="KEJ82789.1"/>
    <property type="molecule type" value="Genomic_DNA"/>
</dbReference>
<dbReference type="PANTHER" id="PTHR12829:SF7">
    <property type="entry name" value="N6-ADENOSINE-METHYLTRANSFERASE CATALYTIC SUBUNIT"/>
    <property type="match status" value="1"/>
</dbReference>
<evidence type="ECO:0000256" key="1">
    <source>
        <dbReference type="ARBA" id="ARBA00012160"/>
    </source>
</evidence>
<dbReference type="InterPro" id="IPR007757">
    <property type="entry name" value="MT-A70-like"/>
</dbReference>
<organism evidence="7 8">
    <name type="scientific">Oxytricha trifallax</name>
    <dbReference type="NCBI Taxonomy" id="1172189"/>
    <lineage>
        <taxon>Eukaryota</taxon>
        <taxon>Sar</taxon>
        <taxon>Alveolata</taxon>
        <taxon>Ciliophora</taxon>
        <taxon>Intramacronucleata</taxon>
        <taxon>Spirotrichea</taxon>
        <taxon>Stichotrichia</taxon>
        <taxon>Sporadotrichida</taxon>
        <taxon>Oxytrichidae</taxon>
        <taxon>Oxytrichinae</taxon>
        <taxon>Oxytricha</taxon>
    </lineage>
</organism>
<dbReference type="GO" id="GO:0032259">
    <property type="term" value="P:methylation"/>
    <property type="evidence" value="ECO:0007669"/>
    <property type="project" value="UniProtKB-KW"/>
</dbReference>
<dbReference type="AlphaFoldDB" id="A0A073HZB0"/>
<dbReference type="GO" id="GO:0005634">
    <property type="term" value="C:nucleus"/>
    <property type="evidence" value="ECO:0007669"/>
    <property type="project" value="TreeGrafter"/>
</dbReference>
<dbReference type="EC" id="2.1.1.348" evidence="1"/>
<dbReference type="GO" id="GO:0036396">
    <property type="term" value="C:RNA N6-methyladenosine methyltransferase complex"/>
    <property type="evidence" value="ECO:0007669"/>
    <property type="project" value="TreeGrafter"/>
</dbReference>
<sequence length="337" mass="39782">MKEEINLRATTAISAINLSKTSIQERITGVTRTNAKNFHKIQRAEVLLQKLECIGCQKTHTKKDHCERHMRQCSHVDKTKIPQTQFLIEQKQLEQCSYLSMKIKKNDEDPNVKEIKIPEYIYEVKCGYICKKWQDYYKENLAQGRPINLCVDARNDDFWQNLHKNMLKLTGALFSIVVEDNPWKGQKSMPYSYLLNQRLKQIPLTFIQQHGIIFYWTLSNTQHIGESHLRQNGYQIRKTLAWIKLTHKQNLINSSKPEYSIEYCIIGVKGNFDQAKLNQIPDEIWAERTEHSKKPQEFWDMIDQIFQGSIDWKYSPGQTLIKTTQFMLAIRLRVMKK</sequence>
<dbReference type="Proteomes" id="UP000053232">
    <property type="component" value="Unassembled WGS sequence"/>
</dbReference>
<dbReference type="Pfam" id="PF05063">
    <property type="entry name" value="MT-A70"/>
    <property type="match status" value="1"/>
</dbReference>
<gene>
    <name evidence="7" type="ORF">OXYTRIMIC_563</name>
</gene>
<name>A0A073HZB0_9SPIT</name>
<dbReference type="PROSITE" id="PS51143">
    <property type="entry name" value="MT_A70"/>
    <property type="match status" value="1"/>
</dbReference>
<keyword evidence="3" id="KW-0808">Transferase</keyword>
<proteinExistence type="inferred from homology"/>
<evidence type="ECO:0000313" key="8">
    <source>
        <dbReference type="Proteomes" id="UP000053232"/>
    </source>
</evidence>
<evidence type="ECO:0000313" key="7">
    <source>
        <dbReference type="EMBL" id="KEJ82789.1"/>
    </source>
</evidence>
<comment type="caution">
    <text evidence="7">The sequence shown here is derived from an EMBL/GenBank/DDBJ whole genome shotgun (WGS) entry which is preliminary data.</text>
</comment>
<evidence type="ECO:0000256" key="5">
    <source>
        <dbReference type="ARBA" id="ARBA00048957"/>
    </source>
</evidence>
<protein>
    <recommendedName>
        <fullName evidence="1">mRNA m(6)A methyltransferase</fullName>
        <ecNumber evidence="1">2.1.1.348</ecNumber>
    </recommendedName>
</protein>
<evidence type="ECO:0000256" key="3">
    <source>
        <dbReference type="ARBA" id="ARBA00022679"/>
    </source>
</evidence>
<reference evidence="8" key="1">
    <citation type="journal article" date="2014" name="Cell">
        <title>The Architecture of a Scrambled Genome Reveals Massive Levels of Genomic Rearrangement during Development.</title>
        <authorList>
            <person name="Chen X."/>
            <person name="Bracht J.R."/>
            <person name="Goldman A.D."/>
            <person name="Dolzhenko E."/>
            <person name="Clay D.M."/>
            <person name="Swart E.C."/>
            <person name="Perlman D.H."/>
            <person name="Doak T.G."/>
            <person name="Stuart A."/>
            <person name="Amemiya C.T."/>
            <person name="Sebra R.P."/>
            <person name="Landweber L.F."/>
        </authorList>
    </citation>
    <scope>NUCLEOTIDE SEQUENCE [LARGE SCALE GENOMIC DNA]</scope>
    <source>
        <strain evidence="8">JRB310</strain>
    </source>
</reference>
<evidence type="ECO:0000256" key="2">
    <source>
        <dbReference type="ARBA" id="ARBA00022603"/>
    </source>
</evidence>
<keyword evidence="8" id="KW-1185">Reference proteome</keyword>
<keyword evidence="2" id="KW-0489">Methyltransferase</keyword>
<dbReference type="GO" id="GO:0001734">
    <property type="term" value="F:mRNA m(6)A methyltransferase activity"/>
    <property type="evidence" value="ECO:0007669"/>
    <property type="project" value="UniProtKB-EC"/>
</dbReference>
<accession>A0A073HZB0</accession>
<evidence type="ECO:0000256" key="4">
    <source>
        <dbReference type="ARBA" id="ARBA00022691"/>
    </source>
</evidence>
<keyword evidence="4" id="KW-0949">S-adenosyl-L-methionine</keyword>
<comment type="catalytic activity">
    <reaction evidence="5">
        <text>an adenosine in mRNA + S-adenosyl-L-methionine = an N(6)-methyladenosine in mRNA + S-adenosyl-L-homocysteine + H(+)</text>
        <dbReference type="Rhea" id="RHEA:55584"/>
        <dbReference type="Rhea" id="RHEA-COMP:12414"/>
        <dbReference type="Rhea" id="RHEA-COMP:12417"/>
        <dbReference type="ChEBI" id="CHEBI:15378"/>
        <dbReference type="ChEBI" id="CHEBI:57856"/>
        <dbReference type="ChEBI" id="CHEBI:59789"/>
        <dbReference type="ChEBI" id="CHEBI:74411"/>
        <dbReference type="ChEBI" id="CHEBI:74449"/>
        <dbReference type="EC" id="2.1.1.348"/>
    </reaction>
</comment>
<dbReference type="PANTHER" id="PTHR12829">
    <property type="entry name" value="N6-ADENOSINE-METHYLTRANSFERASE"/>
    <property type="match status" value="1"/>
</dbReference>